<name>A0A1E5UYF7_9POAL</name>
<feature type="transmembrane region" description="Helical" evidence="2">
    <location>
        <begin position="303"/>
        <end position="321"/>
    </location>
</feature>
<evidence type="ECO:0000313" key="3">
    <source>
        <dbReference type="EMBL" id="OEL17824.1"/>
    </source>
</evidence>
<dbReference type="AlphaFoldDB" id="A0A1E5UYF7"/>
<gene>
    <name evidence="3" type="ORF">BAE44_0021156</name>
</gene>
<dbReference type="PANTHER" id="PTHR33625:SF3">
    <property type="entry name" value="OS04G0550700 PROTEIN"/>
    <property type="match status" value="1"/>
</dbReference>
<accession>A0A1E5UYF7</accession>
<keyword evidence="2" id="KW-0812">Transmembrane</keyword>
<dbReference type="EMBL" id="LWDX02058555">
    <property type="protein sequence ID" value="OEL17824.1"/>
    <property type="molecule type" value="Genomic_DNA"/>
</dbReference>
<dbReference type="InterPro" id="IPR016606">
    <property type="entry name" value="UCP012943"/>
</dbReference>
<dbReference type="OrthoDB" id="737041at2759"/>
<proteinExistence type="predicted"/>
<dbReference type="PANTHER" id="PTHR33625">
    <property type="entry name" value="OS08G0179900 PROTEIN"/>
    <property type="match status" value="1"/>
</dbReference>
<sequence length="324" mass="35507">MVVYVVHTRRRGRGGEGSSAMTSRNLVRLAGRVVTATAPANPSSTGAGRSLSRAGDRPLRATSPSPPSSIRSAAAPWESRSLRRDGEEDWEEVVAAGARAAVPDSREEAADGVVFGVPPTDEEVRAAVASIKQVFEKPSTVDSNVPNLALALPFARHPSSGIITNHFALDSDTSEVRLDEWIEPATLVLNSSALLTKEHRSVLDAFRLLDENPSVQKMVMALSGDKAVWHAVMKNEVVQEFKRSYQDAKETDLKESSTAAPGFMMWVLENTHAKIKEFLEKILGLMNMLFQDGDKNYDMPDDVVRMSFMLSVFVFIVVTIARMH</sequence>
<evidence type="ECO:0000256" key="1">
    <source>
        <dbReference type="SAM" id="MobiDB-lite"/>
    </source>
</evidence>
<keyword evidence="2" id="KW-1133">Transmembrane helix</keyword>
<keyword evidence="2" id="KW-0472">Membrane</keyword>
<reference evidence="3 4" key="1">
    <citation type="submission" date="2016-09" db="EMBL/GenBank/DDBJ databases">
        <title>The draft genome of Dichanthelium oligosanthes: A C3 panicoid grass species.</title>
        <authorList>
            <person name="Studer A.J."/>
            <person name="Schnable J.C."/>
            <person name="Brutnell T.P."/>
        </authorList>
    </citation>
    <scope>NUCLEOTIDE SEQUENCE [LARGE SCALE GENOMIC DNA]</scope>
    <source>
        <strain evidence="4">cv. Kellogg 1175</strain>
        <tissue evidence="3">Leaf</tissue>
    </source>
</reference>
<dbReference type="PIRSF" id="PIRSF012943">
    <property type="entry name" value="UCP012943"/>
    <property type="match status" value="1"/>
</dbReference>
<organism evidence="3 4">
    <name type="scientific">Dichanthelium oligosanthes</name>
    <dbReference type="NCBI Taxonomy" id="888268"/>
    <lineage>
        <taxon>Eukaryota</taxon>
        <taxon>Viridiplantae</taxon>
        <taxon>Streptophyta</taxon>
        <taxon>Embryophyta</taxon>
        <taxon>Tracheophyta</taxon>
        <taxon>Spermatophyta</taxon>
        <taxon>Magnoliopsida</taxon>
        <taxon>Liliopsida</taxon>
        <taxon>Poales</taxon>
        <taxon>Poaceae</taxon>
        <taxon>PACMAD clade</taxon>
        <taxon>Panicoideae</taxon>
        <taxon>Panicodae</taxon>
        <taxon>Paniceae</taxon>
        <taxon>Dichantheliinae</taxon>
        <taxon>Dichanthelium</taxon>
    </lineage>
</organism>
<dbReference type="STRING" id="888268.A0A1E5UYF7"/>
<keyword evidence="4" id="KW-1185">Reference proteome</keyword>
<feature type="region of interest" description="Disordered" evidence="1">
    <location>
        <begin position="1"/>
        <end position="88"/>
    </location>
</feature>
<feature type="compositionally biased region" description="Polar residues" evidence="1">
    <location>
        <begin position="38"/>
        <end position="47"/>
    </location>
</feature>
<dbReference type="Proteomes" id="UP000095767">
    <property type="component" value="Unassembled WGS sequence"/>
</dbReference>
<protein>
    <submittedName>
        <fullName evidence="3">Uncharacterized protein</fullName>
    </submittedName>
</protein>
<comment type="caution">
    <text evidence="3">The sequence shown here is derived from an EMBL/GenBank/DDBJ whole genome shotgun (WGS) entry which is preliminary data.</text>
</comment>
<evidence type="ECO:0000256" key="2">
    <source>
        <dbReference type="SAM" id="Phobius"/>
    </source>
</evidence>
<evidence type="ECO:0000313" key="4">
    <source>
        <dbReference type="Proteomes" id="UP000095767"/>
    </source>
</evidence>